<feature type="signal peptide" evidence="2">
    <location>
        <begin position="1"/>
        <end position="26"/>
    </location>
</feature>
<reference evidence="3 4" key="1">
    <citation type="submission" date="2018-03" db="EMBL/GenBank/DDBJ databases">
        <title>Genomic Encyclopedia of Type Strains, Phase III (KMG-III): the genomes of soil and plant-associated and newly described type strains.</title>
        <authorList>
            <person name="Whitman W."/>
        </authorList>
    </citation>
    <scope>NUCLEOTIDE SEQUENCE [LARGE SCALE GENOMIC DNA]</scope>
    <source>
        <strain evidence="3 4">MWH-P2sevCIIIb</strain>
    </source>
</reference>
<evidence type="ECO:0000256" key="1">
    <source>
        <dbReference type="ARBA" id="ARBA00006987"/>
    </source>
</evidence>
<keyword evidence="4" id="KW-1185">Reference proteome</keyword>
<dbReference type="Gene3D" id="3.40.190.10">
    <property type="entry name" value="Periplasmic binding protein-like II"/>
    <property type="match status" value="1"/>
</dbReference>
<dbReference type="CDD" id="cd13578">
    <property type="entry name" value="PBP2_Bug27"/>
    <property type="match status" value="1"/>
</dbReference>
<dbReference type="EMBL" id="PVTV01000002">
    <property type="protein sequence ID" value="PRZ01103.1"/>
    <property type="molecule type" value="Genomic_DNA"/>
</dbReference>
<dbReference type="AlphaFoldDB" id="A0A2T0XQA1"/>
<dbReference type="InterPro" id="IPR005064">
    <property type="entry name" value="BUG"/>
</dbReference>
<dbReference type="Pfam" id="PF03401">
    <property type="entry name" value="TctC"/>
    <property type="match status" value="1"/>
</dbReference>
<accession>A0A2T0XQA1</accession>
<dbReference type="SUPFAM" id="SSF53850">
    <property type="entry name" value="Periplasmic binding protein-like II"/>
    <property type="match status" value="1"/>
</dbReference>
<feature type="chain" id="PRO_5015634902" evidence="2">
    <location>
        <begin position="27"/>
        <end position="327"/>
    </location>
</feature>
<dbReference type="PIRSF" id="PIRSF017082">
    <property type="entry name" value="YflP"/>
    <property type="match status" value="1"/>
</dbReference>
<evidence type="ECO:0000256" key="2">
    <source>
        <dbReference type="SAM" id="SignalP"/>
    </source>
</evidence>
<keyword evidence="2" id="KW-0732">Signal</keyword>
<dbReference type="InterPro" id="IPR042100">
    <property type="entry name" value="Bug_dom1"/>
</dbReference>
<evidence type="ECO:0000313" key="3">
    <source>
        <dbReference type="EMBL" id="PRZ01103.1"/>
    </source>
</evidence>
<name>A0A2T0XQA1_9BURK</name>
<dbReference type="Gene3D" id="3.40.190.150">
    <property type="entry name" value="Bordetella uptake gene, domain 1"/>
    <property type="match status" value="1"/>
</dbReference>
<organism evidence="3 4">
    <name type="scientific">Jezberella montanilacus</name>
    <dbReference type="NCBI Taxonomy" id="323426"/>
    <lineage>
        <taxon>Bacteria</taxon>
        <taxon>Pseudomonadati</taxon>
        <taxon>Pseudomonadota</taxon>
        <taxon>Betaproteobacteria</taxon>
        <taxon>Burkholderiales</taxon>
        <taxon>Alcaligenaceae</taxon>
        <taxon>Jezberella</taxon>
    </lineage>
</organism>
<comment type="similarity">
    <text evidence="1">Belongs to the UPF0065 (bug) family.</text>
</comment>
<protein>
    <submittedName>
        <fullName evidence="3">Tripartite-type tricarboxylate transporter receptor subunit TctC</fullName>
    </submittedName>
</protein>
<sequence length="327" mass="34876">MKLIKKCLLLVTAAAMSIFLPLTGHAQDKWPTQAITFVVPYPPGGPTDVMARLLSVPLSTKLGVSVVVENKAGASGNIGTAQVARAKPDGYTILLAASGNMTINKVIFKDLAYDPVKDFAPITQISKFPLVLEVKADSKIKTLQEFIDYAKANPTKVTFGSAGSGSPQHLGPELLKKVTGAPMQHVPYKGAGPAANDLLGGQIFSMCDITAGSMKYIQSGLLRPIAVTTATRSPVLPDVPTMDEAGVKGFDFFAWHGISAPANTPVAIIDIYNKTLLEIFKDPDFRKKWEAIGSEIVAGTPQQFADLIDSESIRLGALVKDLNIQLD</sequence>
<gene>
    <name evidence="3" type="ORF">BCM14_0124</name>
</gene>
<dbReference type="Proteomes" id="UP000238308">
    <property type="component" value="Unassembled WGS sequence"/>
</dbReference>
<keyword evidence="3" id="KW-0675">Receptor</keyword>
<dbReference type="PANTHER" id="PTHR42928">
    <property type="entry name" value="TRICARBOXYLATE-BINDING PROTEIN"/>
    <property type="match status" value="1"/>
</dbReference>
<comment type="caution">
    <text evidence="3">The sequence shown here is derived from an EMBL/GenBank/DDBJ whole genome shotgun (WGS) entry which is preliminary data.</text>
</comment>
<evidence type="ECO:0000313" key="4">
    <source>
        <dbReference type="Proteomes" id="UP000238308"/>
    </source>
</evidence>
<dbReference type="PANTHER" id="PTHR42928:SF5">
    <property type="entry name" value="BLR1237 PROTEIN"/>
    <property type="match status" value="1"/>
</dbReference>
<proteinExistence type="inferred from homology"/>